<dbReference type="Proteomes" id="UP000647241">
    <property type="component" value="Unassembled WGS sequence"/>
</dbReference>
<evidence type="ECO:0008006" key="4">
    <source>
        <dbReference type="Google" id="ProtNLM"/>
    </source>
</evidence>
<keyword evidence="3" id="KW-1185">Reference proteome</keyword>
<evidence type="ECO:0000313" key="3">
    <source>
        <dbReference type="Proteomes" id="UP000647241"/>
    </source>
</evidence>
<dbReference type="AlphaFoldDB" id="A0A917HBZ6"/>
<dbReference type="EMBL" id="BMGT01000002">
    <property type="protein sequence ID" value="GGG73658.1"/>
    <property type="molecule type" value="Genomic_DNA"/>
</dbReference>
<feature type="signal peptide" evidence="1">
    <location>
        <begin position="1"/>
        <end position="24"/>
    </location>
</feature>
<dbReference type="InterPro" id="IPR011250">
    <property type="entry name" value="OMP/PagP_B-barrel"/>
</dbReference>
<feature type="chain" id="PRO_5037824494" description="Outer membrane protein beta-barrel domain-containing protein" evidence="1">
    <location>
        <begin position="25"/>
        <end position="186"/>
    </location>
</feature>
<evidence type="ECO:0000313" key="2">
    <source>
        <dbReference type="EMBL" id="GGG73658.1"/>
    </source>
</evidence>
<comment type="caution">
    <text evidence="2">The sequence shown here is derived from an EMBL/GenBank/DDBJ whole genome shotgun (WGS) entry which is preliminary data.</text>
</comment>
<protein>
    <recommendedName>
        <fullName evidence="4">Outer membrane protein beta-barrel domain-containing protein</fullName>
    </recommendedName>
</protein>
<sequence length="186" mass="20726">MTPAMKKTLFVLFFLLGLSGFQDAFGQALPAATAPGAYVSVGGTYSIFQSAYGQHVLGGAGLYVDINRWRQFGIEGEGRWLRQNSLANTTESTYLIGPRVEIRRGRFSPYIKTLVGLGHFNFPYNYAQGSYFVIAPGAGVDYNLTYNVKIRLVDFEYQEWPQFTFGNINPYGVSVGISYHFLNGVR</sequence>
<keyword evidence="1" id="KW-0732">Signal</keyword>
<dbReference type="Gene3D" id="2.40.160.20">
    <property type="match status" value="1"/>
</dbReference>
<evidence type="ECO:0000256" key="1">
    <source>
        <dbReference type="SAM" id="SignalP"/>
    </source>
</evidence>
<proteinExistence type="predicted"/>
<gene>
    <name evidence="2" type="ORF">GCM10011585_15260</name>
</gene>
<dbReference type="SUPFAM" id="SSF56925">
    <property type="entry name" value="OMPA-like"/>
    <property type="match status" value="1"/>
</dbReference>
<accession>A0A917HBZ6</accession>
<organism evidence="2 3">
    <name type="scientific">Edaphobacter dinghuensis</name>
    <dbReference type="NCBI Taxonomy" id="1560005"/>
    <lineage>
        <taxon>Bacteria</taxon>
        <taxon>Pseudomonadati</taxon>
        <taxon>Acidobacteriota</taxon>
        <taxon>Terriglobia</taxon>
        <taxon>Terriglobales</taxon>
        <taxon>Acidobacteriaceae</taxon>
        <taxon>Edaphobacter</taxon>
    </lineage>
</organism>
<reference evidence="2" key="1">
    <citation type="journal article" date="2014" name="Int. J. Syst. Evol. Microbiol.">
        <title>Complete genome sequence of Corynebacterium casei LMG S-19264T (=DSM 44701T), isolated from a smear-ripened cheese.</title>
        <authorList>
            <consortium name="US DOE Joint Genome Institute (JGI-PGF)"/>
            <person name="Walter F."/>
            <person name="Albersmeier A."/>
            <person name="Kalinowski J."/>
            <person name="Ruckert C."/>
        </authorList>
    </citation>
    <scope>NUCLEOTIDE SEQUENCE</scope>
    <source>
        <strain evidence="2">CGMCC 1.12997</strain>
    </source>
</reference>
<reference evidence="2" key="2">
    <citation type="submission" date="2020-09" db="EMBL/GenBank/DDBJ databases">
        <authorList>
            <person name="Sun Q."/>
            <person name="Zhou Y."/>
        </authorList>
    </citation>
    <scope>NUCLEOTIDE SEQUENCE</scope>
    <source>
        <strain evidence="2">CGMCC 1.12997</strain>
    </source>
</reference>
<name>A0A917HBZ6_9BACT</name>